<evidence type="ECO:0000256" key="1">
    <source>
        <dbReference type="SAM" id="Phobius"/>
    </source>
</evidence>
<keyword evidence="3" id="KW-1185">Reference proteome</keyword>
<dbReference type="InterPro" id="IPR034122">
    <property type="entry name" value="Retropepsin-like_bacterial"/>
</dbReference>
<dbReference type="Gene3D" id="2.40.70.10">
    <property type="entry name" value="Acid Proteases"/>
    <property type="match status" value="1"/>
</dbReference>
<dbReference type="CDD" id="cd05483">
    <property type="entry name" value="retropepsin_like_bacteria"/>
    <property type="match status" value="1"/>
</dbReference>
<gene>
    <name evidence="2" type="ORF">SAMN02745129_3486</name>
</gene>
<dbReference type="InterPro" id="IPR001969">
    <property type="entry name" value="Aspartic_peptidase_AS"/>
</dbReference>
<protein>
    <submittedName>
        <fullName evidence="2">Aspartyl protease family protein</fullName>
    </submittedName>
</protein>
<dbReference type="GO" id="GO:0006508">
    <property type="term" value="P:proteolysis"/>
    <property type="evidence" value="ECO:0007669"/>
    <property type="project" value="UniProtKB-KW"/>
</dbReference>
<reference evidence="2 3" key="1">
    <citation type="submission" date="2016-11" db="EMBL/GenBank/DDBJ databases">
        <authorList>
            <person name="Jaros S."/>
            <person name="Januszkiewicz K."/>
            <person name="Wedrychowicz H."/>
        </authorList>
    </citation>
    <scope>NUCLEOTIDE SEQUENCE [LARGE SCALE GENOMIC DNA]</scope>
    <source>
        <strain evidence="2 3">DSM 16917</strain>
    </source>
</reference>
<sequence length="172" mass="19090">MSPTSPQTQRLGKVMFVLAWIALACLLYLYFDQKLATRHNPNQRVQSQMVGSVSEVQLLRNRQGHYVTSAQINGHDVVMLVDTGATEISIPEHVASRLGLQPGRRFPVNTANGSIDVFQTRIETLSIGVLTLYDLSANINPGLDDNTILLGMNALKDLELIQRGDTLTLRKY</sequence>
<organism evidence="2 3">
    <name type="scientific">Ferrimonas marina</name>
    <dbReference type="NCBI Taxonomy" id="299255"/>
    <lineage>
        <taxon>Bacteria</taxon>
        <taxon>Pseudomonadati</taxon>
        <taxon>Pseudomonadota</taxon>
        <taxon>Gammaproteobacteria</taxon>
        <taxon>Alteromonadales</taxon>
        <taxon>Ferrimonadaceae</taxon>
        <taxon>Ferrimonas</taxon>
    </lineage>
</organism>
<evidence type="ECO:0000313" key="3">
    <source>
        <dbReference type="Proteomes" id="UP000184268"/>
    </source>
</evidence>
<dbReference type="Proteomes" id="UP000184268">
    <property type="component" value="Unassembled WGS sequence"/>
</dbReference>
<dbReference type="InterPro" id="IPR021109">
    <property type="entry name" value="Peptidase_aspartic_dom_sf"/>
</dbReference>
<dbReference type="GO" id="GO:0004190">
    <property type="term" value="F:aspartic-type endopeptidase activity"/>
    <property type="evidence" value="ECO:0007669"/>
    <property type="project" value="InterPro"/>
</dbReference>
<dbReference type="InterPro" id="IPR011969">
    <property type="entry name" value="Clan_AA_Asp_peptidase_C"/>
</dbReference>
<proteinExistence type="predicted"/>
<dbReference type="SUPFAM" id="SSF50630">
    <property type="entry name" value="Acid proteases"/>
    <property type="match status" value="1"/>
</dbReference>
<dbReference type="NCBIfam" id="TIGR02281">
    <property type="entry name" value="clan_AA_DTGA"/>
    <property type="match status" value="1"/>
</dbReference>
<dbReference type="PROSITE" id="PS00141">
    <property type="entry name" value="ASP_PROTEASE"/>
    <property type="match status" value="1"/>
</dbReference>
<keyword evidence="1" id="KW-0472">Membrane</keyword>
<keyword evidence="1" id="KW-1133">Transmembrane helix</keyword>
<keyword evidence="2" id="KW-0645">Protease</keyword>
<dbReference type="STRING" id="299255.SAMN02745129_3486"/>
<dbReference type="EMBL" id="FQXG01000005">
    <property type="protein sequence ID" value="SHH98351.1"/>
    <property type="molecule type" value="Genomic_DNA"/>
</dbReference>
<accession>A0A1M5XEX7</accession>
<dbReference type="Pfam" id="PF13975">
    <property type="entry name" value="gag-asp_proteas"/>
    <property type="match status" value="1"/>
</dbReference>
<keyword evidence="1" id="KW-0812">Transmembrane</keyword>
<evidence type="ECO:0000313" key="2">
    <source>
        <dbReference type="EMBL" id="SHH98351.1"/>
    </source>
</evidence>
<dbReference type="AlphaFoldDB" id="A0A1M5XEX7"/>
<dbReference type="OrthoDB" id="185963at2"/>
<feature type="transmembrane region" description="Helical" evidence="1">
    <location>
        <begin position="12"/>
        <end position="31"/>
    </location>
</feature>
<name>A0A1M5XEX7_9GAMM</name>
<keyword evidence="2" id="KW-0378">Hydrolase</keyword>